<evidence type="ECO:0000313" key="4">
    <source>
        <dbReference type="EMBL" id="BAY57691.1"/>
    </source>
</evidence>
<proteinExistence type="predicted"/>
<accession>A0A1Z4JLT1</accession>
<name>A0A1Z4JLT1_LEPBY</name>
<protein>
    <recommendedName>
        <fullName evidence="3">Response regulatory domain-containing protein</fullName>
    </recommendedName>
</protein>
<dbReference type="AlphaFoldDB" id="A0A1Z4JLT1"/>
<evidence type="ECO:0000313" key="5">
    <source>
        <dbReference type="Proteomes" id="UP000217895"/>
    </source>
</evidence>
<dbReference type="InterPro" id="IPR001789">
    <property type="entry name" value="Sig_transdc_resp-reg_receiver"/>
</dbReference>
<dbReference type="GO" id="GO:0000160">
    <property type="term" value="P:phosphorelay signal transduction system"/>
    <property type="evidence" value="ECO:0007669"/>
    <property type="project" value="InterPro"/>
</dbReference>
<dbReference type="PROSITE" id="PS50110">
    <property type="entry name" value="RESPONSE_REGULATORY"/>
    <property type="match status" value="1"/>
</dbReference>
<reference evidence="4 5" key="1">
    <citation type="submission" date="2017-06" db="EMBL/GenBank/DDBJ databases">
        <title>Genome sequencing of cyanobaciteial culture collection at National Institute for Environmental Studies (NIES).</title>
        <authorList>
            <person name="Hirose Y."/>
            <person name="Shimura Y."/>
            <person name="Fujisawa T."/>
            <person name="Nakamura Y."/>
            <person name="Kawachi M."/>
        </authorList>
    </citation>
    <scope>NUCLEOTIDE SEQUENCE [LARGE SCALE GENOMIC DNA]</scope>
    <source>
        <strain evidence="4 5">NIES-2135</strain>
    </source>
</reference>
<evidence type="ECO:0000256" key="2">
    <source>
        <dbReference type="PROSITE-ProRule" id="PRU00169"/>
    </source>
</evidence>
<keyword evidence="5" id="KW-1185">Reference proteome</keyword>
<dbReference type="Pfam" id="PF00072">
    <property type="entry name" value="Response_reg"/>
    <property type="match status" value="1"/>
</dbReference>
<dbReference type="SUPFAM" id="SSF52172">
    <property type="entry name" value="CheY-like"/>
    <property type="match status" value="1"/>
</dbReference>
<gene>
    <name evidence="4" type="ORF">NIES2135_45620</name>
</gene>
<feature type="modified residue" description="4-aspartylphosphate" evidence="2">
    <location>
        <position position="57"/>
    </location>
</feature>
<dbReference type="Gene3D" id="3.40.50.2300">
    <property type="match status" value="1"/>
</dbReference>
<dbReference type="InterPro" id="IPR011006">
    <property type="entry name" value="CheY-like_superfamily"/>
</dbReference>
<evidence type="ECO:0000256" key="1">
    <source>
        <dbReference type="ARBA" id="ARBA00022553"/>
    </source>
</evidence>
<evidence type="ECO:0000259" key="3">
    <source>
        <dbReference type="PROSITE" id="PS50110"/>
    </source>
</evidence>
<organism evidence="4 5">
    <name type="scientific">Leptolyngbya boryana NIES-2135</name>
    <dbReference type="NCBI Taxonomy" id="1973484"/>
    <lineage>
        <taxon>Bacteria</taxon>
        <taxon>Bacillati</taxon>
        <taxon>Cyanobacteriota</taxon>
        <taxon>Cyanophyceae</taxon>
        <taxon>Leptolyngbyales</taxon>
        <taxon>Leptolyngbyaceae</taxon>
        <taxon>Leptolyngbya group</taxon>
        <taxon>Leptolyngbya</taxon>
    </lineage>
</organism>
<dbReference type="EMBL" id="AP018203">
    <property type="protein sequence ID" value="BAY57691.1"/>
    <property type="molecule type" value="Genomic_DNA"/>
</dbReference>
<dbReference type="PANTHER" id="PTHR44591:SF24">
    <property type="entry name" value="PROTEIN-GLUTAMATE METHYLESTERASE_PROTEIN-GLUTAMINE GLUTAMINASE 1"/>
    <property type="match status" value="1"/>
</dbReference>
<dbReference type="PANTHER" id="PTHR44591">
    <property type="entry name" value="STRESS RESPONSE REGULATOR PROTEIN 1"/>
    <property type="match status" value="1"/>
</dbReference>
<sequence>MDTSNLVSVLIVDDAAFSRRMLRKYVEAEGCTVLEATNGQEALEMVSQHQPDCIFVDLLMPNIDGFQFLQKLREEGCAIPVAIVSADIQDSSRQRGLELGAAAFLNKPAKEAEVRQTVQQLLQC</sequence>
<keyword evidence="1 2" id="KW-0597">Phosphoprotein</keyword>
<dbReference type="InterPro" id="IPR050595">
    <property type="entry name" value="Bact_response_regulator"/>
</dbReference>
<feature type="domain" description="Response regulatory" evidence="3">
    <location>
        <begin position="8"/>
        <end position="122"/>
    </location>
</feature>
<dbReference type="SMART" id="SM00448">
    <property type="entry name" value="REC"/>
    <property type="match status" value="1"/>
</dbReference>
<dbReference type="Proteomes" id="UP000217895">
    <property type="component" value="Chromosome"/>
</dbReference>